<proteinExistence type="predicted"/>
<organism evidence="1 2">
    <name type="scientific">Ewingella americana</name>
    <dbReference type="NCBI Taxonomy" id="41202"/>
    <lineage>
        <taxon>Bacteria</taxon>
        <taxon>Pseudomonadati</taxon>
        <taxon>Pseudomonadota</taxon>
        <taxon>Gammaproteobacteria</taxon>
        <taxon>Enterobacterales</taxon>
        <taxon>Yersiniaceae</taxon>
        <taxon>Ewingella</taxon>
    </lineage>
</organism>
<comment type="caution">
    <text evidence="1">The sequence shown here is derived from an EMBL/GenBank/DDBJ whole genome shotgun (WGS) entry which is preliminary data.</text>
</comment>
<evidence type="ECO:0000313" key="1">
    <source>
        <dbReference type="EMBL" id="TPG59883.1"/>
    </source>
</evidence>
<sequence length="94" mass="10999">MDLSTINAERTPSFKEKHYQHHLEKTIKLLNTNAKWQVFLKGLDFEMADNRMSDQGIHFLHDSLSKFISDTGSVDLVLMRFKEKTQEMANNRSL</sequence>
<dbReference type="AlphaFoldDB" id="A0A502GGN1"/>
<name>A0A502GGN1_9GAMM</name>
<dbReference type="EMBL" id="RCZD01000008">
    <property type="protein sequence ID" value="TPG59883.1"/>
    <property type="molecule type" value="Genomic_DNA"/>
</dbReference>
<gene>
    <name evidence="1" type="ORF">EAH77_15060</name>
</gene>
<dbReference type="Proteomes" id="UP000317663">
    <property type="component" value="Unassembled WGS sequence"/>
</dbReference>
<protein>
    <submittedName>
        <fullName evidence="1">Uncharacterized protein</fullName>
    </submittedName>
</protein>
<keyword evidence="2" id="KW-1185">Reference proteome</keyword>
<accession>A0A502GGN1</accession>
<dbReference type="RefSeq" id="WP_140473613.1">
    <property type="nucleotide sequence ID" value="NZ_RCZD01000008.1"/>
</dbReference>
<reference evidence="1 2" key="1">
    <citation type="journal article" date="2019" name="Environ. Microbiol.">
        <title>Species interactions and distinct microbial communities in high Arctic permafrost affected cryosols are associated with the CH4 and CO2 gas fluxes.</title>
        <authorList>
            <person name="Altshuler I."/>
            <person name="Hamel J."/>
            <person name="Turney S."/>
            <person name="Magnuson E."/>
            <person name="Levesque R."/>
            <person name="Greer C."/>
            <person name="Whyte L.G."/>
        </authorList>
    </citation>
    <scope>NUCLEOTIDE SEQUENCE [LARGE SCALE GENOMIC DNA]</scope>
    <source>
        <strain evidence="1 2">E4</strain>
    </source>
</reference>
<evidence type="ECO:0000313" key="2">
    <source>
        <dbReference type="Proteomes" id="UP000317663"/>
    </source>
</evidence>